<reference evidence="2 3" key="1">
    <citation type="submission" date="2018-06" db="EMBL/GenBank/DDBJ databases">
        <title>Comparative genomics reveals the genomic features of Rhizophagus irregularis, R. cerebriforme, R. diaphanum and Gigaspora rosea, and their symbiotic lifestyle signature.</title>
        <authorList>
            <person name="Morin E."/>
            <person name="San Clemente H."/>
            <person name="Chen E.C.H."/>
            <person name="De La Providencia I."/>
            <person name="Hainaut M."/>
            <person name="Kuo A."/>
            <person name="Kohler A."/>
            <person name="Murat C."/>
            <person name="Tang N."/>
            <person name="Roy S."/>
            <person name="Loubradou J."/>
            <person name="Henrissat B."/>
            <person name="Grigoriev I.V."/>
            <person name="Corradi N."/>
            <person name="Roux C."/>
            <person name="Martin F.M."/>
        </authorList>
    </citation>
    <scope>NUCLEOTIDE SEQUENCE [LARGE SCALE GENOMIC DNA]</scope>
    <source>
        <strain evidence="2 3">DAOM 194757</strain>
    </source>
</reference>
<gene>
    <name evidence="2" type="ORF">C2G38_2084614</name>
</gene>
<proteinExistence type="predicted"/>
<keyword evidence="3" id="KW-1185">Reference proteome</keyword>
<evidence type="ECO:0000256" key="1">
    <source>
        <dbReference type="SAM" id="Phobius"/>
    </source>
</evidence>
<keyword evidence="1" id="KW-0812">Transmembrane</keyword>
<dbReference type="EMBL" id="QKWP01000512">
    <property type="protein sequence ID" value="RIB18860.1"/>
    <property type="molecule type" value="Genomic_DNA"/>
</dbReference>
<evidence type="ECO:0000313" key="2">
    <source>
        <dbReference type="EMBL" id="RIB18860.1"/>
    </source>
</evidence>
<keyword evidence="1" id="KW-0472">Membrane</keyword>
<organism evidence="2 3">
    <name type="scientific">Gigaspora rosea</name>
    <dbReference type="NCBI Taxonomy" id="44941"/>
    <lineage>
        <taxon>Eukaryota</taxon>
        <taxon>Fungi</taxon>
        <taxon>Fungi incertae sedis</taxon>
        <taxon>Mucoromycota</taxon>
        <taxon>Glomeromycotina</taxon>
        <taxon>Glomeromycetes</taxon>
        <taxon>Diversisporales</taxon>
        <taxon>Gigasporaceae</taxon>
        <taxon>Gigaspora</taxon>
    </lineage>
</organism>
<feature type="transmembrane region" description="Helical" evidence="1">
    <location>
        <begin position="45"/>
        <end position="62"/>
    </location>
</feature>
<keyword evidence="1" id="KW-1133">Transmembrane helix</keyword>
<sequence length="63" mass="7193">MVSYASCGIGPLLLFHICSYILIIVNLILIVVYIISLFVRLWDRAITSCSTFWLTIMLIILMV</sequence>
<evidence type="ECO:0000313" key="3">
    <source>
        <dbReference type="Proteomes" id="UP000266673"/>
    </source>
</evidence>
<name>A0A397V8V9_9GLOM</name>
<dbReference type="Proteomes" id="UP000266673">
    <property type="component" value="Unassembled WGS sequence"/>
</dbReference>
<dbReference type="AlphaFoldDB" id="A0A397V8V9"/>
<protein>
    <submittedName>
        <fullName evidence="2">Uncharacterized protein</fullName>
    </submittedName>
</protein>
<comment type="caution">
    <text evidence="2">The sequence shown here is derived from an EMBL/GenBank/DDBJ whole genome shotgun (WGS) entry which is preliminary data.</text>
</comment>
<accession>A0A397V8V9</accession>
<feature type="transmembrane region" description="Helical" evidence="1">
    <location>
        <begin position="12"/>
        <end position="39"/>
    </location>
</feature>